<accession>A0AAV6PHH3</accession>
<sequence>MTSSMEELLEGEESEESDEDEGYEASDESEDEESDEQDSEVSDEDEESKESGTRSKRSYRQWRPRKRRPRLSKGFYGLFQLADSTFCDSGYRRTRNKCRTDCLAFTDDDITDDIKCFVKTDAWYRLLRRASHTCHRVPSFNCP</sequence>
<feature type="region of interest" description="Disordered" evidence="1">
    <location>
        <begin position="1"/>
        <end position="65"/>
    </location>
</feature>
<keyword evidence="4" id="KW-1185">Reference proteome</keyword>
<evidence type="ECO:0000313" key="3">
    <source>
        <dbReference type="EMBL" id="KAG7463281.1"/>
    </source>
</evidence>
<feature type="domain" description="Glycosyl hydrolases family 22 (GH22)" evidence="2">
    <location>
        <begin position="98"/>
        <end position="116"/>
    </location>
</feature>
<dbReference type="Pfam" id="PF00062">
    <property type="entry name" value="Lys"/>
    <property type="match status" value="1"/>
</dbReference>
<evidence type="ECO:0000313" key="4">
    <source>
        <dbReference type="Proteomes" id="UP000693946"/>
    </source>
</evidence>
<reference evidence="3 4" key="1">
    <citation type="journal article" date="2021" name="Sci. Rep.">
        <title>Chromosome anchoring in Senegalese sole (Solea senegalensis) reveals sex-associated markers and genome rearrangements in flatfish.</title>
        <authorList>
            <person name="Guerrero-Cozar I."/>
            <person name="Gomez-Garrido J."/>
            <person name="Berbel C."/>
            <person name="Martinez-Blanch J.F."/>
            <person name="Alioto T."/>
            <person name="Claros M.G."/>
            <person name="Gagnaire P.A."/>
            <person name="Manchado M."/>
        </authorList>
    </citation>
    <scope>NUCLEOTIDE SEQUENCE [LARGE SCALE GENOMIC DNA]</scope>
    <source>
        <strain evidence="3">Sse05_10M</strain>
    </source>
</reference>
<feature type="compositionally biased region" description="Acidic residues" evidence="1">
    <location>
        <begin position="7"/>
        <end position="48"/>
    </location>
</feature>
<evidence type="ECO:0000256" key="1">
    <source>
        <dbReference type="SAM" id="MobiDB-lite"/>
    </source>
</evidence>
<comment type="caution">
    <text evidence="3">The sequence shown here is derived from an EMBL/GenBank/DDBJ whole genome shotgun (WGS) entry which is preliminary data.</text>
</comment>
<organism evidence="3 4">
    <name type="scientific">Solea senegalensis</name>
    <name type="common">Senegalese sole</name>
    <dbReference type="NCBI Taxonomy" id="28829"/>
    <lineage>
        <taxon>Eukaryota</taxon>
        <taxon>Metazoa</taxon>
        <taxon>Chordata</taxon>
        <taxon>Craniata</taxon>
        <taxon>Vertebrata</taxon>
        <taxon>Euteleostomi</taxon>
        <taxon>Actinopterygii</taxon>
        <taxon>Neopterygii</taxon>
        <taxon>Teleostei</taxon>
        <taxon>Neoteleostei</taxon>
        <taxon>Acanthomorphata</taxon>
        <taxon>Carangaria</taxon>
        <taxon>Pleuronectiformes</taxon>
        <taxon>Pleuronectoidei</taxon>
        <taxon>Soleidae</taxon>
        <taxon>Solea</taxon>
    </lineage>
</organism>
<proteinExistence type="predicted"/>
<dbReference type="InterPro" id="IPR019799">
    <property type="entry name" value="Glyco_hydro_22_CS"/>
</dbReference>
<evidence type="ECO:0000259" key="2">
    <source>
        <dbReference type="PROSITE" id="PS00128"/>
    </source>
</evidence>
<dbReference type="EMBL" id="JAGKHQ010000889">
    <property type="protein sequence ID" value="KAG7463281.1"/>
    <property type="molecule type" value="Genomic_DNA"/>
</dbReference>
<dbReference type="AlphaFoldDB" id="A0AAV6PHH3"/>
<gene>
    <name evidence="3" type="ORF">JOB18_025553</name>
</gene>
<protein>
    <recommendedName>
        <fullName evidence="2">Glycosyl hydrolases family 22 (GH22) domain-containing protein</fullName>
    </recommendedName>
</protein>
<dbReference type="InterPro" id="IPR001916">
    <property type="entry name" value="Glyco_hydro_22"/>
</dbReference>
<feature type="compositionally biased region" description="Basic residues" evidence="1">
    <location>
        <begin position="54"/>
        <end position="65"/>
    </location>
</feature>
<name>A0AAV6PHH3_SOLSE</name>
<dbReference type="PROSITE" id="PS00128">
    <property type="entry name" value="GLYCOSYL_HYDROL_F22_1"/>
    <property type="match status" value="1"/>
</dbReference>
<dbReference type="Proteomes" id="UP000693946">
    <property type="component" value="Unassembled WGS sequence"/>
</dbReference>